<dbReference type="EMBL" id="JABSTR010000005">
    <property type="protein sequence ID" value="KAH9371235.1"/>
    <property type="molecule type" value="Genomic_DNA"/>
</dbReference>
<dbReference type="Gene3D" id="1.10.287.70">
    <property type="match status" value="1"/>
</dbReference>
<dbReference type="GO" id="GO:0005886">
    <property type="term" value="C:plasma membrane"/>
    <property type="evidence" value="ECO:0007669"/>
    <property type="project" value="TreeGrafter"/>
</dbReference>
<dbReference type="Proteomes" id="UP000821853">
    <property type="component" value="Chromosome 3"/>
</dbReference>
<dbReference type="GO" id="GO:0005261">
    <property type="term" value="F:monoatomic cation channel activity"/>
    <property type="evidence" value="ECO:0007669"/>
    <property type="project" value="InterPro"/>
</dbReference>
<keyword evidence="2 6" id="KW-0812">Transmembrane</keyword>
<keyword evidence="4 6" id="KW-0472">Membrane</keyword>
<dbReference type="InterPro" id="IPR005821">
    <property type="entry name" value="Ion_trans_dom"/>
</dbReference>
<dbReference type="InterPro" id="IPR028823">
    <property type="entry name" value="NALCN"/>
</dbReference>
<evidence type="ECO:0000313" key="8">
    <source>
        <dbReference type="EMBL" id="KAH9371235.1"/>
    </source>
</evidence>
<accession>A0A9J6G7V8</accession>
<evidence type="ECO:0000256" key="5">
    <source>
        <dbReference type="SAM" id="MobiDB-lite"/>
    </source>
</evidence>
<feature type="transmembrane region" description="Helical" evidence="6">
    <location>
        <begin position="45"/>
        <end position="67"/>
    </location>
</feature>
<evidence type="ECO:0000256" key="2">
    <source>
        <dbReference type="ARBA" id="ARBA00022692"/>
    </source>
</evidence>
<feature type="domain" description="Ion transport" evidence="7">
    <location>
        <begin position="2"/>
        <end position="78"/>
    </location>
</feature>
<dbReference type="Pfam" id="PF00520">
    <property type="entry name" value="Ion_trans"/>
    <property type="match status" value="1"/>
</dbReference>
<comment type="caution">
    <text evidence="8">The sequence shown here is derived from an EMBL/GenBank/DDBJ whole genome shotgun (WGS) entry which is preliminary data.</text>
</comment>
<keyword evidence="9" id="KW-1185">Reference proteome</keyword>
<dbReference type="Gene3D" id="1.10.238.10">
    <property type="entry name" value="EF-hand"/>
    <property type="match status" value="1"/>
</dbReference>
<evidence type="ECO:0000256" key="3">
    <source>
        <dbReference type="ARBA" id="ARBA00022989"/>
    </source>
</evidence>
<dbReference type="GO" id="GO:0032224">
    <property type="term" value="P:positive regulation of synaptic transmission, cholinergic"/>
    <property type="evidence" value="ECO:0007669"/>
    <property type="project" value="TreeGrafter"/>
</dbReference>
<name>A0A9J6G7V8_HAELO</name>
<evidence type="ECO:0000259" key="7">
    <source>
        <dbReference type="Pfam" id="PF00520"/>
    </source>
</evidence>
<dbReference type="AlphaFoldDB" id="A0A9J6G7V8"/>
<evidence type="ECO:0000313" key="9">
    <source>
        <dbReference type="Proteomes" id="UP000821853"/>
    </source>
</evidence>
<dbReference type="GO" id="GO:0032230">
    <property type="term" value="P:positive regulation of synaptic transmission, GABAergic"/>
    <property type="evidence" value="ECO:0007669"/>
    <property type="project" value="TreeGrafter"/>
</dbReference>
<dbReference type="FunFam" id="1.10.238.10:FF:000080">
    <property type="entry name" value="Sodium leak channel non-selective protein"/>
    <property type="match status" value="1"/>
</dbReference>
<gene>
    <name evidence="8" type="ORF">HPB48_013520</name>
</gene>
<comment type="subcellular location">
    <subcellularLocation>
        <location evidence="1">Membrane</location>
        <topology evidence="1">Multi-pass membrane protein</topology>
    </subcellularLocation>
</comment>
<feature type="region of interest" description="Disordered" evidence="5">
    <location>
        <begin position="261"/>
        <end position="349"/>
    </location>
</feature>
<evidence type="ECO:0000256" key="1">
    <source>
        <dbReference type="ARBA" id="ARBA00004141"/>
    </source>
</evidence>
<dbReference type="OrthoDB" id="10069766at2759"/>
<dbReference type="PANTHER" id="PTHR46141:SF1">
    <property type="entry name" value="SODIUM LEAK CHANNEL NALCN"/>
    <property type="match status" value="1"/>
</dbReference>
<dbReference type="VEuPathDB" id="VectorBase:HLOH_048638"/>
<proteinExistence type="predicted"/>
<organism evidence="8 9">
    <name type="scientific">Haemaphysalis longicornis</name>
    <name type="common">Bush tick</name>
    <dbReference type="NCBI Taxonomy" id="44386"/>
    <lineage>
        <taxon>Eukaryota</taxon>
        <taxon>Metazoa</taxon>
        <taxon>Ecdysozoa</taxon>
        <taxon>Arthropoda</taxon>
        <taxon>Chelicerata</taxon>
        <taxon>Arachnida</taxon>
        <taxon>Acari</taxon>
        <taxon>Parasitiformes</taxon>
        <taxon>Ixodida</taxon>
        <taxon>Ixodoidea</taxon>
        <taxon>Ixodidae</taxon>
        <taxon>Haemaphysalinae</taxon>
        <taxon>Haemaphysalis</taxon>
    </lineage>
</organism>
<keyword evidence="3 6" id="KW-1133">Transmembrane helix</keyword>
<reference evidence="8 9" key="1">
    <citation type="journal article" date="2020" name="Cell">
        <title>Large-Scale Comparative Analyses of Tick Genomes Elucidate Their Genetic Diversity and Vector Capacities.</title>
        <authorList>
            <consortium name="Tick Genome and Microbiome Consortium (TIGMIC)"/>
            <person name="Jia N."/>
            <person name="Wang J."/>
            <person name="Shi W."/>
            <person name="Du L."/>
            <person name="Sun Y."/>
            <person name="Zhan W."/>
            <person name="Jiang J.F."/>
            <person name="Wang Q."/>
            <person name="Zhang B."/>
            <person name="Ji P."/>
            <person name="Bell-Sakyi L."/>
            <person name="Cui X.M."/>
            <person name="Yuan T.T."/>
            <person name="Jiang B.G."/>
            <person name="Yang W.F."/>
            <person name="Lam T.T."/>
            <person name="Chang Q.C."/>
            <person name="Ding S.J."/>
            <person name="Wang X.J."/>
            <person name="Zhu J.G."/>
            <person name="Ruan X.D."/>
            <person name="Zhao L."/>
            <person name="Wei J.T."/>
            <person name="Ye R.Z."/>
            <person name="Que T.C."/>
            <person name="Du C.H."/>
            <person name="Zhou Y.H."/>
            <person name="Cheng J.X."/>
            <person name="Dai P.F."/>
            <person name="Guo W.B."/>
            <person name="Han X.H."/>
            <person name="Huang E.J."/>
            <person name="Li L.F."/>
            <person name="Wei W."/>
            <person name="Gao Y.C."/>
            <person name="Liu J.Z."/>
            <person name="Shao H.Z."/>
            <person name="Wang X."/>
            <person name="Wang C.C."/>
            <person name="Yang T.C."/>
            <person name="Huo Q.B."/>
            <person name="Li W."/>
            <person name="Chen H.Y."/>
            <person name="Chen S.E."/>
            <person name="Zhou L.G."/>
            <person name="Ni X.B."/>
            <person name="Tian J.H."/>
            <person name="Sheng Y."/>
            <person name="Liu T."/>
            <person name="Pan Y.S."/>
            <person name="Xia L.Y."/>
            <person name="Li J."/>
            <person name="Zhao F."/>
            <person name="Cao W.C."/>
        </authorList>
    </citation>
    <scope>NUCLEOTIDE SEQUENCE [LARGE SCALE GENOMIC DNA]</scope>
    <source>
        <strain evidence="8">HaeL-2018</strain>
    </source>
</reference>
<evidence type="ECO:0000256" key="4">
    <source>
        <dbReference type="ARBA" id="ARBA00023136"/>
    </source>
</evidence>
<protein>
    <recommendedName>
        <fullName evidence="7">Ion transport domain-containing protein</fullName>
    </recommendedName>
</protein>
<sequence>MAMLFRIVTGEDWNKIMHDCMVSPPYCTLAANYWETDCGNFTGSLIFFCSFYVIITYIVLNLLVAIIMENFSLFYSNEEDALLSYADIRNFQNTWNMVDIQQRGLIPIRRVKFVLRLLKGRLEVDPEKDRLLFKHMCYEMERLHNGEDVTFHDVLNMLSYRSVDIRKALQLEELLAREELEYLIEEEVAKQTIREWLDKCLRRIKAQRFQQKEQNSLIHSLRATNEALFSGVGGVGGVGGAGAGEAAASNKPSSASEALLLKDEGKEEPSSSLRLRKKGLGGRSDSISSQGGRKFLIPSLSEGTSRVEKERFQMKKWASRPVGTKGLPDVSEGSELSSPTPDEEENNNGYRALRMGTLVGEVHDWWGSQLELSSASDSDA</sequence>
<evidence type="ECO:0000256" key="6">
    <source>
        <dbReference type="SAM" id="Phobius"/>
    </source>
</evidence>
<dbReference type="PANTHER" id="PTHR46141">
    <property type="entry name" value="SODIUM LEAK CHANNEL NON-SELECTIVE PROTEIN"/>
    <property type="match status" value="1"/>
</dbReference>